<evidence type="ECO:0008006" key="4">
    <source>
        <dbReference type="Google" id="ProtNLM"/>
    </source>
</evidence>
<evidence type="ECO:0000313" key="3">
    <source>
        <dbReference type="Proteomes" id="UP000322530"/>
    </source>
</evidence>
<dbReference type="EMBL" id="BIXY01000004">
    <property type="protein sequence ID" value="GCF06981.1"/>
    <property type="molecule type" value="Genomic_DNA"/>
</dbReference>
<feature type="transmembrane region" description="Helical" evidence="1">
    <location>
        <begin position="116"/>
        <end position="140"/>
    </location>
</feature>
<feature type="transmembrane region" description="Helical" evidence="1">
    <location>
        <begin position="239"/>
        <end position="260"/>
    </location>
</feature>
<protein>
    <recommendedName>
        <fullName evidence="4">ABC transporter permease</fullName>
    </recommendedName>
</protein>
<evidence type="ECO:0000313" key="2">
    <source>
        <dbReference type="EMBL" id="GCF06981.1"/>
    </source>
</evidence>
<evidence type="ECO:0000256" key="1">
    <source>
        <dbReference type="SAM" id="Phobius"/>
    </source>
</evidence>
<feature type="transmembrane region" description="Helical" evidence="1">
    <location>
        <begin position="177"/>
        <end position="197"/>
    </location>
</feature>
<keyword evidence="3" id="KW-1185">Reference proteome</keyword>
<keyword evidence="1" id="KW-0812">Transmembrane</keyword>
<reference evidence="2 3" key="1">
    <citation type="submission" date="2019-01" db="EMBL/GenBank/DDBJ databases">
        <title>Draft genome sequence of Dictyobacter sp. Uno17.</title>
        <authorList>
            <person name="Wang C.M."/>
            <person name="Zheng Y."/>
            <person name="Sakai Y."/>
            <person name="Abe K."/>
            <person name="Yokota A."/>
            <person name="Yabe S."/>
        </authorList>
    </citation>
    <scope>NUCLEOTIDE SEQUENCE [LARGE SCALE GENOMIC DNA]</scope>
    <source>
        <strain evidence="2 3">Uno17</strain>
    </source>
</reference>
<keyword evidence="1" id="KW-1133">Transmembrane helix</keyword>
<sequence>MSTQISMFWGTVTYEFRMQLHRRALWIVMVLLIGLIFYWQRESILALLFQLRGSRMHASLSPDEAIVSWADGINRLLPIAVGILLADRFPRDRQIKIDELLLTLPAGQSTRLLGKYVGSLCATLIPPTLYYCLGLGILLVQTHSLALLPTALLAFVCIFLPGMMFVGAFAIVCPMFLWWPIYCFCFTAYWFWGNLLSPRQNIPTISTTILTPLGGYMSQGFFGVPAYGPEIQATLLSGFASLSLLLGLTIMILLIGCGLLKWQRS</sequence>
<dbReference type="Proteomes" id="UP000322530">
    <property type="component" value="Unassembled WGS sequence"/>
</dbReference>
<comment type="caution">
    <text evidence="2">The sequence shown here is derived from an EMBL/GenBank/DDBJ whole genome shotgun (WGS) entry which is preliminary data.</text>
</comment>
<dbReference type="AlphaFoldDB" id="A0A5A5T695"/>
<dbReference type="RefSeq" id="WP_149400031.1">
    <property type="nucleotide sequence ID" value="NZ_BIXY01000004.1"/>
</dbReference>
<dbReference type="OrthoDB" id="152848at2"/>
<accession>A0A5A5T695</accession>
<feature type="transmembrane region" description="Helical" evidence="1">
    <location>
        <begin position="152"/>
        <end position="171"/>
    </location>
</feature>
<name>A0A5A5T695_9CHLR</name>
<feature type="transmembrane region" description="Helical" evidence="1">
    <location>
        <begin position="24"/>
        <end position="40"/>
    </location>
</feature>
<keyword evidence="1" id="KW-0472">Membrane</keyword>
<gene>
    <name evidence="2" type="ORF">KDI_05450</name>
</gene>
<proteinExistence type="predicted"/>
<organism evidence="2 3">
    <name type="scientific">Dictyobacter arantiisoli</name>
    <dbReference type="NCBI Taxonomy" id="2014874"/>
    <lineage>
        <taxon>Bacteria</taxon>
        <taxon>Bacillati</taxon>
        <taxon>Chloroflexota</taxon>
        <taxon>Ktedonobacteria</taxon>
        <taxon>Ktedonobacterales</taxon>
        <taxon>Dictyobacteraceae</taxon>
        <taxon>Dictyobacter</taxon>
    </lineage>
</organism>
<feature type="transmembrane region" description="Helical" evidence="1">
    <location>
        <begin position="209"/>
        <end position="227"/>
    </location>
</feature>